<evidence type="ECO:0000256" key="1">
    <source>
        <dbReference type="PIRSR" id="PIRSR005962-1"/>
    </source>
</evidence>
<feature type="domain" description="Peptidase M20 dimerisation" evidence="2">
    <location>
        <begin position="189"/>
        <end position="272"/>
    </location>
</feature>
<comment type="cofactor">
    <cofactor evidence="1">
        <name>Mn(2+)</name>
        <dbReference type="ChEBI" id="CHEBI:29035"/>
    </cofactor>
    <text evidence="1">The Mn(2+) ion enhances activity.</text>
</comment>
<name>A0A6N2UGB9_9FIRM</name>
<dbReference type="PIRSF" id="PIRSF005962">
    <property type="entry name" value="Pept_M20D_amidohydro"/>
    <property type="match status" value="1"/>
</dbReference>
<dbReference type="Gene3D" id="3.40.630.10">
    <property type="entry name" value="Zn peptidases"/>
    <property type="match status" value="1"/>
</dbReference>
<gene>
    <name evidence="3" type="primary">yxeP_6</name>
    <name evidence="3" type="ORF">AULFYP135_01915</name>
</gene>
<dbReference type="PANTHER" id="PTHR11014:SF63">
    <property type="entry name" value="METALLOPEPTIDASE, PUTATIVE (AFU_ORTHOLOGUE AFUA_6G09600)-RELATED"/>
    <property type="match status" value="1"/>
</dbReference>
<dbReference type="Pfam" id="PF07687">
    <property type="entry name" value="M20_dimer"/>
    <property type="match status" value="1"/>
</dbReference>
<proteinExistence type="predicted"/>
<dbReference type="SUPFAM" id="SSF55031">
    <property type="entry name" value="Bacterial exopeptidase dimerisation domain"/>
    <property type="match status" value="1"/>
</dbReference>
<dbReference type="Gene3D" id="3.30.70.360">
    <property type="match status" value="1"/>
</dbReference>
<protein>
    <submittedName>
        <fullName evidence="3">Putative hydrolase YxeP</fullName>
        <ecNumber evidence="3">3.-.-.-</ecNumber>
    </submittedName>
</protein>
<dbReference type="SUPFAM" id="SSF53187">
    <property type="entry name" value="Zn-dependent exopeptidases"/>
    <property type="match status" value="1"/>
</dbReference>
<sequence length="434" mass="47016">MQITTLAKEVQPYVVEMRRYFHQHPELSNREDKTIQRIAQELTDMDIPYEEIPKGGILATIQGLDPGKGKTVLLRADIDALPVQEQPCNLSQPRVCQSQEDGVMHACGHDGHIAMLLGAAKILSSHREAIHGTVLLLFERGEENGGGIGYILAYMDRHGIRPDTVYGTHMSASLESGKVGVITGGAASTAMGFDITLHGRGGHGSRPDLAVNPVDCFVAIYNGLQAARLTKVTPFAPLTLSIGLVEAGTAKNIIPSDLRFAGTVRLFDREKVGLPFREEMRRLVDSTAAAYGCTVTYNSFTQPGFPVDNDPVCAAFARQVIGAEIGEDAICQPEPWMASESFSQLQKMWSGVFVYLGVNNPEKGTGADHHNEYFDLDEDVLALGVTGAVAYALQFLDSGIDTLGSQWKGTLPELYDTRGVDGATAQSYYDGIQL</sequence>
<dbReference type="GO" id="GO:0016787">
    <property type="term" value="F:hydrolase activity"/>
    <property type="evidence" value="ECO:0007669"/>
    <property type="project" value="UniProtKB-KW"/>
</dbReference>
<feature type="binding site" evidence="1">
    <location>
        <position position="109"/>
    </location>
    <ligand>
        <name>Mn(2+)</name>
        <dbReference type="ChEBI" id="CHEBI:29035"/>
        <label>2</label>
    </ligand>
</feature>
<keyword evidence="1" id="KW-0479">Metal-binding</keyword>
<dbReference type="InterPro" id="IPR002933">
    <property type="entry name" value="Peptidase_M20"/>
</dbReference>
<keyword evidence="3" id="KW-0378">Hydrolase</keyword>
<dbReference type="InterPro" id="IPR017439">
    <property type="entry name" value="Amidohydrolase"/>
</dbReference>
<keyword evidence="1" id="KW-0464">Manganese</keyword>
<evidence type="ECO:0000313" key="3">
    <source>
        <dbReference type="EMBL" id="VYT16628.1"/>
    </source>
</evidence>
<dbReference type="EC" id="3.-.-.-" evidence="3"/>
<dbReference type="AlphaFoldDB" id="A0A6N2UGB9"/>
<dbReference type="GO" id="GO:0046872">
    <property type="term" value="F:metal ion binding"/>
    <property type="evidence" value="ECO:0007669"/>
    <property type="project" value="UniProtKB-KW"/>
</dbReference>
<evidence type="ECO:0000259" key="2">
    <source>
        <dbReference type="Pfam" id="PF07687"/>
    </source>
</evidence>
<accession>A0A6N2UGB9</accession>
<feature type="binding site" evidence="1">
    <location>
        <position position="107"/>
    </location>
    <ligand>
        <name>Mn(2+)</name>
        <dbReference type="ChEBI" id="CHEBI:29035"/>
        <label>2</label>
    </ligand>
</feature>
<dbReference type="Pfam" id="PF01546">
    <property type="entry name" value="Peptidase_M20"/>
    <property type="match status" value="1"/>
</dbReference>
<dbReference type="EMBL" id="CACRSL010000003">
    <property type="protein sequence ID" value="VYT16628.1"/>
    <property type="molecule type" value="Genomic_DNA"/>
</dbReference>
<feature type="binding site" evidence="1">
    <location>
        <position position="143"/>
    </location>
    <ligand>
        <name>Mn(2+)</name>
        <dbReference type="ChEBI" id="CHEBI:29035"/>
        <label>2</label>
    </ligand>
</feature>
<dbReference type="InterPro" id="IPR011650">
    <property type="entry name" value="Peptidase_M20_dimer"/>
</dbReference>
<reference evidence="3" key="1">
    <citation type="submission" date="2019-11" db="EMBL/GenBank/DDBJ databases">
        <authorList>
            <person name="Feng L."/>
        </authorList>
    </citation>
    <scope>NUCLEOTIDE SEQUENCE</scope>
    <source>
        <strain evidence="3">AundefinedLFYP135</strain>
    </source>
</reference>
<dbReference type="InterPro" id="IPR036264">
    <property type="entry name" value="Bact_exopeptidase_dim_dom"/>
</dbReference>
<organism evidence="3">
    <name type="scientific">uncultured Anaerotruncus sp</name>
    <dbReference type="NCBI Taxonomy" id="905011"/>
    <lineage>
        <taxon>Bacteria</taxon>
        <taxon>Bacillati</taxon>
        <taxon>Bacillota</taxon>
        <taxon>Clostridia</taxon>
        <taxon>Eubacteriales</taxon>
        <taxon>Oscillospiraceae</taxon>
        <taxon>Anaerotruncus</taxon>
        <taxon>environmental samples</taxon>
    </lineage>
</organism>
<feature type="binding site" evidence="1">
    <location>
        <position position="169"/>
    </location>
    <ligand>
        <name>Mn(2+)</name>
        <dbReference type="ChEBI" id="CHEBI:29035"/>
        <label>2</label>
    </ligand>
</feature>
<dbReference type="PANTHER" id="PTHR11014">
    <property type="entry name" value="PEPTIDASE M20 FAMILY MEMBER"/>
    <property type="match status" value="1"/>
</dbReference>
<dbReference type="NCBIfam" id="TIGR01891">
    <property type="entry name" value="amidohydrolases"/>
    <property type="match status" value="1"/>
</dbReference>
<feature type="binding site" evidence="1">
    <location>
        <position position="370"/>
    </location>
    <ligand>
        <name>Mn(2+)</name>
        <dbReference type="ChEBI" id="CHEBI:29035"/>
        <label>2</label>
    </ligand>
</feature>